<dbReference type="AlphaFoldDB" id="A0A1H4XYE5"/>
<evidence type="ECO:0000313" key="1">
    <source>
        <dbReference type="EMBL" id="SED10772.1"/>
    </source>
</evidence>
<gene>
    <name evidence="1" type="ORF">SAMN04490220_3519</name>
</gene>
<dbReference type="Proteomes" id="UP000183407">
    <property type="component" value="Unassembled WGS sequence"/>
</dbReference>
<accession>A0A1H4XYE5</accession>
<sequence>MITQPTAAESTPSWEAMAGSNGTTAVCITAVVMTTKHSAATSSRSRVAECRTGWGRATVIDSSPVATIYYRSRISLGVQLRDTQIIIASFSACSSSLRTESR</sequence>
<reference evidence="2" key="1">
    <citation type="submission" date="2016-10" db="EMBL/GenBank/DDBJ databases">
        <authorList>
            <person name="Varghese N."/>
        </authorList>
    </citation>
    <scope>NUCLEOTIDE SEQUENCE [LARGE SCALE GENOMIC DNA]</scope>
    <source>
        <strain evidence="2">DSM 44719</strain>
    </source>
</reference>
<dbReference type="EMBL" id="FNTL01000004">
    <property type="protein sequence ID" value="SED10772.1"/>
    <property type="molecule type" value="Genomic_DNA"/>
</dbReference>
<evidence type="ECO:0000313" key="2">
    <source>
        <dbReference type="Proteomes" id="UP000183407"/>
    </source>
</evidence>
<proteinExistence type="predicted"/>
<name>A0A1H4XYE5_RHOJO</name>
<protein>
    <submittedName>
        <fullName evidence="1">Uncharacterized protein</fullName>
    </submittedName>
</protein>
<organism evidence="1 2">
    <name type="scientific">Rhodococcus jostii</name>
    <dbReference type="NCBI Taxonomy" id="132919"/>
    <lineage>
        <taxon>Bacteria</taxon>
        <taxon>Bacillati</taxon>
        <taxon>Actinomycetota</taxon>
        <taxon>Actinomycetes</taxon>
        <taxon>Mycobacteriales</taxon>
        <taxon>Nocardiaceae</taxon>
        <taxon>Rhodococcus</taxon>
    </lineage>
</organism>